<dbReference type="OrthoDB" id="433161at2759"/>
<reference evidence="4" key="2">
    <citation type="submission" date="2024-04" db="EMBL/GenBank/DDBJ databases">
        <authorList>
            <person name="Chen Y."/>
            <person name="Shah S."/>
            <person name="Dougan E. K."/>
            <person name="Thang M."/>
            <person name="Chan C."/>
        </authorList>
    </citation>
    <scope>NUCLEOTIDE SEQUENCE [LARGE SCALE GENOMIC DNA]</scope>
</reference>
<protein>
    <recommendedName>
        <fullName evidence="6">WW domain-containing protein</fullName>
    </recommendedName>
</protein>
<dbReference type="InterPro" id="IPR011129">
    <property type="entry name" value="CSD"/>
</dbReference>
<dbReference type="AlphaFoldDB" id="A0A9P1G1N4"/>
<evidence type="ECO:0000259" key="2">
    <source>
        <dbReference type="PROSITE" id="PS51857"/>
    </source>
</evidence>
<dbReference type="PROSITE" id="PS50020">
    <property type="entry name" value="WW_DOMAIN_2"/>
    <property type="match status" value="1"/>
</dbReference>
<dbReference type="InterPro" id="IPR036020">
    <property type="entry name" value="WW_dom_sf"/>
</dbReference>
<evidence type="ECO:0000259" key="1">
    <source>
        <dbReference type="PROSITE" id="PS50020"/>
    </source>
</evidence>
<dbReference type="EMBL" id="CAMXCT010002369">
    <property type="protein sequence ID" value="CAI3997699.1"/>
    <property type="molecule type" value="Genomic_DNA"/>
</dbReference>
<dbReference type="EMBL" id="CAMXCT030002369">
    <property type="protein sequence ID" value="CAL4785011.1"/>
    <property type="molecule type" value="Genomic_DNA"/>
</dbReference>
<dbReference type="Gene3D" id="2.20.70.10">
    <property type="match status" value="1"/>
</dbReference>
<feature type="domain" description="CSD" evidence="2">
    <location>
        <begin position="50"/>
        <end position="116"/>
    </location>
</feature>
<evidence type="ECO:0008006" key="6">
    <source>
        <dbReference type="Google" id="ProtNLM"/>
    </source>
</evidence>
<reference evidence="3" key="1">
    <citation type="submission" date="2022-10" db="EMBL/GenBank/DDBJ databases">
        <authorList>
            <person name="Chen Y."/>
            <person name="Dougan E. K."/>
            <person name="Chan C."/>
            <person name="Rhodes N."/>
            <person name="Thang M."/>
        </authorList>
    </citation>
    <scope>NUCLEOTIDE SEQUENCE</scope>
</reference>
<dbReference type="Proteomes" id="UP001152797">
    <property type="component" value="Unassembled WGS sequence"/>
</dbReference>
<accession>A0A9P1G1N4</accession>
<keyword evidence="5" id="KW-1185">Reference proteome</keyword>
<name>A0A9P1G1N4_9DINO</name>
<feature type="domain" description="WW" evidence="1">
    <location>
        <begin position="225"/>
        <end position="258"/>
    </location>
</feature>
<comment type="caution">
    <text evidence="3">The sequence shown here is derived from an EMBL/GenBank/DDBJ whole genome shotgun (WGS) entry which is preliminary data.</text>
</comment>
<dbReference type="Pfam" id="PF00313">
    <property type="entry name" value="CSD"/>
    <property type="match status" value="1"/>
</dbReference>
<dbReference type="SUPFAM" id="SSF50249">
    <property type="entry name" value="Nucleic acid-binding proteins"/>
    <property type="match status" value="1"/>
</dbReference>
<dbReference type="InterPro" id="IPR012340">
    <property type="entry name" value="NA-bd_OB-fold"/>
</dbReference>
<dbReference type="GO" id="GO:0003676">
    <property type="term" value="F:nucleic acid binding"/>
    <property type="evidence" value="ECO:0007669"/>
    <property type="project" value="InterPro"/>
</dbReference>
<proteinExistence type="predicted"/>
<evidence type="ECO:0000313" key="3">
    <source>
        <dbReference type="EMBL" id="CAI3997699.1"/>
    </source>
</evidence>
<evidence type="ECO:0000313" key="4">
    <source>
        <dbReference type="EMBL" id="CAL1151074.1"/>
    </source>
</evidence>
<dbReference type="SMART" id="SM00456">
    <property type="entry name" value="WW"/>
    <property type="match status" value="1"/>
</dbReference>
<dbReference type="InterPro" id="IPR002059">
    <property type="entry name" value="CSP_DNA-bd"/>
</dbReference>
<dbReference type="CDD" id="cd00201">
    <property type="entry name" value="WW"/>
    <property type="match status" value="1"/>
</dbReference>
<dbReference type="SUPFAM" id="SSF51045">
    <property type="entry name" value="WW domain"/>
    <property type="match status" value="1"/>
</dbReference>
<dbReference type="PROSITE" id="PS01159">
    <property type="entry name" value="WW_DOMAIN_1"/>
    <property type="match status" value="1"/>
</dbReference>
<sequence length="258" mass="26783">MVTNTAGSPMRNIFTEPLLESFAVIHTPTTCKSSAGLKDVYRWDRHVAAMPTGFVKKLLKEKGFGFVRPDDGGSDLFAPLRTFSGDEDTLTEGDKVTYEVEVEERTQKPKAASWSVISATAGANLLTLSGNPYGAYGVVVGGYGPTSIITSLDRVSPYGVPGAGGSEGSVQAGRAGSGAVAVLPAPALAVPPTLLPGLANTQMLSAPGLATRLQMVAPGAAAAPFGLPAGWEMTTDPASGKLYYFNRATQESSWTVPT</sequence>
<gene>
    <name evidence="3" type="ORF">C1SCF055_LOCUS24056</name>
</gene>
<dbReference type="Pfam" id="PF00397">
    <property type="entry name" value="WW"/>
    <property type="match status" value="1"/>
</dbReference>
<organism evidence="3">
    <name type="scientific">Cladocopium goreaui</name>
    <dbReference type="NCBI Taxonomy" id="2562237"/>
    <lineage>
        <taxon>Eukaryota</taxon>
        <taxon>Sar</taxon>
        <taxon>Alveolata</taxon>
        <taxon>Dinophyceae</taxon>
        <taxon>Suessiales</taxon>
        <taxon>Symbiodiniaceae</taxon>
        <taxon>Cladocopium</taxon>
    </lineage>
</organism>
<dbReference type="InterPro" id="IPR001202">
    <property type="entry name" value="WW_dom"/>
</dbReference>
<dbReference type="SMART" id="SM00357">
    <property type="entry name" value="CSP"/>
    <property type="match status" value="1"/>
</dbReference>
<evidence type="ECO:0000313" key="5">
    <source>
        <dbReference type="Proteomes" id="UP001152797"/>
    </source>
</evidence>
<dbReference type="EMBL" id="CAMXCT020002369">
    <property type="protein sequence ID" value="CAL1151074.1"/>
    <property type="molecule type" value="Genomic_DNA"/>
</dbReference>
<dbReference type="Gene3D" id="2.40.50.140">
    <property type="entry name" value="Nucleic acid-binding proteins"/>
    <property type="match status" value="1"/>
</dbReference>
<dbReference type="PROSITE" id="PS51857">
    <property type="entry name" value="CSD_2"/>
    <property type="match status" value="1"/>
</dbReference>